<evidence type="ECO:0000259" key="6">
    <source>
        <dbReference type="Pfam" id="PF01011"/>
    </source>
</evidence>
<evidence type="ECO:0000256" key="2">
    <source>
        <dbReference type="ARBA" id="ARBA00008156"/>
    </source>
</evidence>
<dbReference type="PANTHER" id="PTHR32303:SF10">
    <property type="entry name" value="OUTER MEMBRANE PROTEIN ASSEMBLY FACTOR BAMB"/>
    <property type="match status" value="1"/>
</dbReference>
<dbReference type="PANTHER" id="PTHR32303">
    <property type="entry name" value="QUINOPROTEIN ALCOHOL DEHYDROGENASE (CYTOCHROME C)"/>
    <property type="match status" value="1"/>
</dbReference>
<dbReference type="InterPro" id="IPR011047">
    <property type="entry name" value="Quinoprotein_ADH-like_sf"/>
</dbReference>
<dbReference type="EMBL" id="RPFW01000007">
    <property type="protein sequence ID" value="TVZ01183.1"/>
    <property type="molecule type" value="Genomic_DNA"/>
</dbReference>
<reference evidence="8 9" key="1">
    <citation type="submission" date="2018-11" db="EMBL/GenBank/DDBJ databases">
        <title>Trebonia kvetii gen.nov., sp.nov., a novel acidophilic actinobacterium, and proposal of the new actinobacterial family Treboniaceae fam. nov.</title>
        <authorList>
            <person name="Rapoport D."/>
            <person name="Sagova-Mareckova M."/>
            <person name="Sedlacek I."/>
            <person name="Provaznik J."/>
            <person name="Kralova S."/>
            <person name="Pavlinic D."/>
            <person name="Benes V."/>
            <person name="Kopecky J."/>
        </authorList>
    </citation>
    <scope>NUCLEOTIDE SEQUENCE [LARGE SCALE GENOMIC DNA]</scope>
    <source>
        <strain evidence="8 9">15Tr583</strain>
    </source>
</reference>
<dbReference type="PROSITE" id="PS51257">
    <property type="entry name" value="PROKAR_LIPOPROTEIN"/>
    <property type="match status" value="1"/>
</dbReference>
<comment type="similarity">
    <text evidence="2">Belongs to the bacterial PQQ dehydrogenase family.</text>
</comment>
<protein>
    <recommendedName>
        <fullName evidence="6 7">Pyrrolo-quinoline quinone repeat domain-containing protein</fullName>
    </recommendedName>
</protein>
<accession>A0A6P2BVE2</accession>
<proteinExistence type="inferred from homology"/>
<dbReference type="Pfam" id="PF13360">
    <property type="entry name" value="PQQ_2"/>
    <property type="match status" value="1"/>
</dbReference>
<dbReference type="InterPro" id="IPR018391">
    <property type="entry name" value="PQQ_b-propeller_rpt"/>
</dbReference>
<dbReference type="OrthoDB" id="256225at2"/>
<dbReference type="Pfam" id="PF01011">
    <property type="entry name" value="PQQ"/>
    <property type="match status" value="2"/>
</dbReference>
<keyword evidence="5" id="KW-0732">Signal</keyword>
<feature type="chain" id="PRO_5027042069" description="Pyrrolo-quinoline quinone repeat domain-containing protein" evidence="5">
    <location>
        <begin position="28"/>
        <end position="525"/>
    </location>
</feature>
<feature type="domain" description="Pyrrolo-quinoline quinone repeat" evidence="7">
    <location>
        <begin position="426"/>
        <end position="504"/>
    </location>
</feature>
<dbReference type="RefSeq" id="WP_145859544.1">
    <property type="nucleotide sequence ID" value="NZ_RPFW01000007.1"/>
</dbReference>
<gene>
    <name evidence="8" type="ORF">EAS64_33410</name>
</gene>
<evidence type="ECO:0000256" key="4">
    <source>
        <dbReference type="SAM" id="MobiDB-lite"/>
    </source>
</evidence>
<organism evidence="8 9">
    <name type="scientific">Trebonia kvetii</name>
    <dbReference type="NCBI Taxonomy" id="2480626"/>
    <lineage>
        <taxon>Bacteria</taxon>
        <taxon>Bacillati</taxon>
        <taxon>Actinomycetota</taxon>
        <taxon>Actinomycetes</taxon>
        <taxon>Streptosporangiales</taxon>
        <taxon>Treboniaceae</taxon>
        <taxon>Trebonia</taxon>
    </lineage>
</organism>
<evidence type="ECO:0000256" key="5">
    <source>
        <dbReference type="SAM" id="SignalP"/>
    </source>
</evidence>
<evidence type="ECO:0000256" key="3">
    <source>
        <dbReference type="ARBA" id="ARBA00023002"/>
    </source>
</evidence>
<dbReference type="AlphaFoldDB" id="A0A6P2BVE2"/>
<feature type="signal peptide" evidence="5">
    <location>
        <begin position="1"/>
        <end position="27"/>
    </location>
</feature>
<name>A0A6P2BVE2_9ACTN</name>
<dbReference type="Gene3D" id="2.140.10.10">
    <property type="entry name" value="Quinoprotein alcohol dehydrogenase-like superfamily"/>
    <property type="match status" value="1"/>
</dbReference>
<dbReference type="Proteomes" id="UP000460272">
    <property type="component" value="Unassembled WGS sequence"/>
</dbReference>
<keyword evidence="3" id="KW-0560">Oxidoreductase</keyword>
<dbReference type="SMART" id="SM00564">
    <property type="entry name" value="PQQ"/>
    <property type="match status" value="6"/>
</dbReference>
<feature type="domain" description="Pyrrolo-quinoline quinone repeat" evidence="6">
    <location>
        <begin position="209"/>
        <end position="351"/>
    </location>
</feature>
<feature type="region of interest" description="Disordered" evidence="4">
    <location>
        <begin position="31"/>
        <end position="65"/>
    </location>
</feature>
<dbReference type="SUPFAM" id="SSF50998">
    <property type="entry name" value="Quinoprotein alcohol dehydrogenase-like"/>
    <property type="match status" value="2"/>
</dbReference>
<feature type="domain" description="Pyrrolo-quinoline quinone repeat" evidence="6">
    <location>
        <begin position="51"/>
        <end position="140"/>
    </location>
</feature>
<dbReference type="InterPro" id="IPR002372">
    <property type="entry name" value="PQQ_rpt_dom"/>
</dbReference>
<dbReference type="GO" id="GO:0016491">
    <property type="term" value="F:oxidoreductase activity"/>
    <property type="evidence" value="ECO:0007669"/>
    <property type="project" value="UniProtKB-KW"/>
</dbReference>
<evidence type="ECO:0000259" key="7">
    <source>
        <dbReference type="Pfam" id="PF13360"/>
    </source>
</evidence>
<evidence type="ECO:0000256" key="1">
    <source>
        <dbReference type="ARBA" id="ARBA00001931"/>
    </source>
</evidence>
<feature type="compositionally biased region" description="Low complexity" evidence="4">
    <location>
        <begin position="31"/>
        <end position="43"/>
    </location>
</feature>
<comment type="cofactor">
    <cofactor evidence="1">
        <name>pyrroloquinoline quinone</name>
        <dbReference type="ChEBI" id="CHEBI:58442"/>
    </cofactor>
</comment>
<evidence type="ECO:0000313" key="8">
    <source>
        <dbReference type="EMBL" id="TVZ01183.1"/>
    </source>
</evidence>
<keyword evidence="9" id="KW-1185">Reference proteome</keyword>
<comment type="caution">
    <text evidence="8">The sequence shown here is derived from an EMBL/GenBank/DDBJ whole genome shotgun (WGS) entry which is preliminary data.</text>
</comment>
<sequence>MRGNAVMYGRAAAVMVAAASLAGGAAACSSSSQPGGTTSTFPGAAKPSGTWAEPNGDLANTRDATGSTISSSNVASLREAWSFKLSGPAALGVFSSGSFAAAPVVVGGTVYIQDLDANVYAVSLATGKLDWEYPVNIPEKSGPGPDGVAVADGVVYGDTSTAVFALNAATGKVVWNDTSLLNSGQGSFEIQPAVAGGRVYLASAYGSGPGGGILLALDAATGKELWSFNTVTGGEPAGVQSLGLGSAGAWETPLVGTDGSVTFGVGNPYQSIGQAISHPSRDLYTNSEVNLDAATGKLRWYYQAVPNDFKDWDIQLSPIATTVHGTPAIVGGGKMGDVYAFGASSGALLWKTPVGTHDGTDNDSALLLSHKLSIKLPYTYEPGALGGVLTDMAAADGSVYLATIDLPFTETKLSQVNGLPTQKPTGEIEALNLANGKVEWDTRVPTLPLGAATVSNDLVFTTLYNGVLIALNRATGAIVFQKKLPTSTNSPIAIAGNTIIVPAGGPATTKNTNAVNPQLVAYTVG</sequence>
<evidence type="ECO:0000313" key="9">
    <source>
        <dbReference type="Proteomes" id="UP000460272"/>
    </source>
</evidence>